<evidence type="ECO:0000256" key="1">
    <source>
        <dbReference type="SAM" id="MobiDB-lite"/>
    </source>
</evidence>
<proteinExistence type="predicted"/>
<evidence type="ECO:0000313" key="2">
    <source>
        <dbReference type="EMBL" id="KAL3094208.1"/>
    </source>
</evidence>
<keyword evidence="5" id="KW-1185">Reference proteome</keyword>
<dbReference type="EMBL" id="JBICBT010000661">
    <property type="protein sequence ID" value="KAL3106114.1"/>
    <property type="molecule type" value="Genomic_DNA"/>
</dbReference>
<sequence>MSKPILKNVLTNKKPTQKQKHGAPNFAPIHPICEKPEKVKIFADECQRKCVDIKSPTPKSKEWAKRAFHCEKALCTENGIKCDANKRLIMKYDETLFASRQQNDELNARNDDEKTEMRMQMQKISSQNEQLHLQNIAKDKIIAQRDETIQKITAENEQLHLKVNEFGQTAGGGGEKNNQKFECVIDQQNVKVKIELDIKGANVSEALDKFNNS</sequence>
<feature type="region of interest" description="Disordered" evidence="1">
    <location>
        <begin position="1"/>
        <end position="28"/>
    </location>
</feature>
<dbReference type="Proteomes" id="UP001620626">
    <property type="component" value="Unassembled WGS sequence"/>
</dbReference>
<accession>A0ABD2JUX8</accession>
<dbReference type="EMBL" id="JBICBT010000872">
    <property type="protein sequence ID" value="KAL3095750.1"/>
    <property type="molecule type" value="Genomic_DNA"/>
</dbReference>
<gene>
    <name evidence="4" type="ORF">niasHT_022871</name>
    <name evidence="2" type="ORF">niasHT_023641</name>
    <name evidence="3" type="ORF">niasHT_024046</name>
</gene>
<evidence type="ECO:0000313" key="3">
    <source>
        <dbReference type="EMBL" id="KAL3095750.1"/>
    </source>
</evidence>
<name>A0ABD2JUX8_9BILA</name>
<evidence type="ECO:0000313" key="5">
    <source>
        <dbReference type="Proteomes" id="UP001620626"/>
    </source>
</evidence>
<reference evidence="2 5" key="1">
    <citation type="submission" date="2024-10" db="EMBL/GenBank/DDBJ databases">
        <authorList>
            <person name="Kim D."/>
        </authorList>
    </citation>
    <scope>NUCLEOTIDE SEQUENCE [LARGE SCALE GENOMIC DNA]</scope>
    <source>
        <strain evidence="2">BH-2024</strain>
    </source>
</reference>
<organism evidence="2 5">
    <name type="scientific">Heterodera trifolii</name>
    <dbReference type="NCBI Taxonomy" id="157864"/>
    <lineage>
        <taxon>Eukaryota</taxon>
        <taxon>Metazoa</taxon>
        <taxon>Ecdysozoa</taxon>
        <taxon>Nematoda</taxon>
        <taxon>Chromadorea</taxon>
        <taxon>Rhabditida</taxon>
        <taxon>Tylenchina</taxon>
        <taxon>Tylenchomorpha</taxon>
        <taxon>Tylenchoidea</taxon>
        <taxon>Heteroderidae</taxon>
        <taxon>Heteroderinae</taxon>
        <taxon>Heterodera</taxon>
    </lineage>
</organism>
<protein>
    <submittedName>
        <fullName evidence="2">Uncharacterized protein</fullName>
    </submittedName>
</protein>
<dbReference type="EMBL" id="JBICBT010000901">
    <property type="protein sequence ID" value="KAL3094208.1"/>
    <property type="molecule type" value="Genomic_DNA"/>
</dbReference>
<dbReference type="AlphaFoldDB" id="A0ABD2JUX8"/>
<comment type="caution">
    <text evidence="2">The sequence shown here is derived from an EMBL/GenBank/DDBJ whole genome shotgun (WGS) entry which is preliminary data.</text>
</comment>
<evidence type="ECO:0000313" key="4">
    <source>
        <dbReference type="EMBL" id="KAL3106114.1"/>
    </source>
</evidence>